<name>A0A427YU64_9TREE</name>
<accession>A0A427YU64</accession>
<feature type="region of interest" description="Disordered" evidence="1">
    <location>
        <begin position="73"/>
        <end position="99"/>
    </location>
</feature>
<sequence>MEGGDEPPRRDKGKGRAVDPDPAEGDEEASQGSEPSREREVATNARRSLEAQILICRLSEDRVGEQRALEQLERVRERSSQRPVEAQEQDSTQEKTEAQKFAERYSQDPLGEEFRPRVNNEARRRSTRLLLMMMGDATSRRVSRIPSQYLRLRYLPHTSAHRSQRKANSPIVPAGLADTLALEVSLFSHSPELMPSHPCRPNFSFHIPFLGPGGAYAGV</sequence>
<dbReference type="EMBL" id="RSCD01000002">
    <property type="protein sequence ID" value="RSH94678.1"/>
    <property type="molecule type" value="Genomic_DNA"/>
</dbReference>
<comment type="caution">
    <text evidence="2">The sequence shown here is derived from an EMBL/GenBank/DDBJ whole genome shotgun (WGS) entry which is preliminary data.</text>
</comment>
<evidence type="ECO:0000313" key="2">
    <source>
        <dbReference type="EMBL" id="RSH94678.1"/>
    </source>
</evidence>
<feature type="region of interest" description="Disordered" evidence="1">
    <location>
        <begin position="1"/>
        <end position="46"/>
    </location>
</feature>
<proteinExistence type="predicted"/>
<dbReference type="AlphaFoldDB" id="A0A427YU64"/>
<evidence type="ECO:0000313" key="3">
    <source>
        <dbReference type="Proteomes" id="UP000279259"/>
    </source>
</evidence>
<feature type="compositionally biased region" description="Basic and acidic residues" evidence="1">
    <location>
        <begin position="1"/>
        <end position="19"/>
    </location>
</feature>
<gene>
    <name evidence="2" type="ORF">EHS25_004483</name>
</gene>
<evidence type="ECO:0000256" key="1">
    <source>
        <dbReference type="SAM" id="MobiDB-lite"/>
    </source>
</evidence>
<organism evidence="2 3">
    <name type="scientific">Saitozyma podzolica</name>
    <dbReference type="NCBI Taxonomy" id="1890683"/>
    <lineage>
        <taxon>Eukaryota</taxon>
        <taxon>Fungi</taxon>
        <taxon>Dikarya</taxon>
        <taxon>Basidiomycota</taxon>
        <taxon>Agaricomycotina</taxon>
        <taxon>Tremellomycetes</taxon>
        <taxon>Tremellales</taxon>
        <taxon>Trimorphomycetaceae</taxon>
        <taxon>Saitozyma</taxon>
    </lineage>
</organism>
<keyword evidence="3" id="KW-1185">Reference proteome</keyword>
<protein>
    <submittedName>
        <fullName evidence="2">Uncharacterized protein</fullName>
    </submittedName>
</protein>
<dbReference type="Proteomes" id="UP000279259">
    <property type="component" value="Unassembled WGS sequence"/>
</dbReference>
<reference evidence="2 3" key="1">
    <citation type="submission" date="2018-11" db="EMBL/GenBank/DDBJ databases">
        <title>Genome sequence of Saitozyma podzolica DSM 27192.</title>
        <authorList>
            <person name="Aliyu H."/>
            <person name="Gorte O."/>
            <person name="Ochsenreither K."/>
        </authorList>
    </citation>
    <scope>NUCLEOTIDE SEQUENCE [LARGE SCALE GENOMIC DNA]</scope>
    <source>
        <strain evidence="2 3">DSM 27192</strain>
    </source>
</reference>